<keyword evidence="1" id="KW-0812">Transmembrane</keyword>
<keyword evidence="3" id="KW-1185">Reference proteome</keyword>
<evidence type="ECO:0000313" key="2">
    <source>
        <dbReference type="EMBL" id="SIS00597.1"/>
    </source>
</evidence>
<feature type="transmembrane region" description="Helical" evidence="1">
    <location>
        <begin position="439"/>
        <end position="459"/>
    </location>
</feature>
<accession>A0A1N7FJY5</accession>
<feature type="transmembrane region" description="Helical" evidence="1">
    <location>
        <begin position="68"/>
        <end position="87"/>
    </location>
</feature>
<feature type="transmembrane region" description="Helical" evidence="1">
    <location>
        <begin position="168"/>
        <end position="185"/>
    </location>
</feature>
<dbReference type="RefSeq" id="WP_076609246.1">
    <property type="nucleotide sequence ID" value="NZ_FTNR01000007.1"/>
</dbReference>
<sequence length="596" mass="63782">MKRSTLNVTVAVGFLAAAIGLLVARANPATSYEPSIYTGTPAITWVAFAVALAIAVSTALTCRGREQALGIGLGAMTVTGIVSLPVIRNYRFSGMGDALTHLGWTRDITTGALAPHELFYPAVHSIASVFHYVGGTPIERGLLFSMVVLFVPFVIFVPLVVRELTGTSMAIGVGAIVSWMVLPINNIATHMGVHTNSNALFLVPVVIFAVVAYLRRRAAIERLPLGLSPFSLLIVFSGVGLLLVHPQQMVNVVILIGTISVVQYVVRRRFDDHPILDHPTTYAHTITLGAVFTLWAASNERFRDALIGLLVGILTEDVGGGAEVDQRGASLAAIGGSLGELFVKMFLELALISLVVGVFILLLWIGRTSLDPETKSVVNYLAIAMVPLTGLFAVYFIGTPTMAFRQIGFLAVILTILAGVAIARGVGTLSNYSTRPAGNALAAVGLGACLVLGLITVFASPMIYDPGQHVTAQQFSGYESGLEHADDEIPHAGMGYDPYRYDHGINGVEGERTLSGATIASGTVDPDAFEAGNYGEAYNGIDYYFIVTQYDLVREIEVYQELYHSDESLEEFETSPDANKVLSNDEFRMYAVSGAE</sequence>
<organism evidence="2 3">
    <name type="scientific">Natronorubrum thiooxidans</name>
    <dbReference type="NCBI Taxonomy" id="308853"/>
    <lineage>
        <taxon>Archaea</taxon>
        <taxon>Methanobacteriati</taxon>
        <taxon>Methanobacteriota</taxon>
        <taxon>Stenosarchaea group</taxon>
        <taxon>Halobacteria</taxon>
        <taxon>Halobacteriales</taxon>
        <taxon>Natrialbaceae</taxon>
        <taxon>Natronorubrum</taxon>
    </lineage>
</organism>
<feature type="transmembrane region" description="Helical" evidence="1">
    <location>
        <begin position="346"/>
        <end position="365"/>
    </location>
</feature>
<feature type="transmembrane region" description="Helical" evidence="1">
    <location>
        <begin position="197"/>
        <end position="214"/>
    </location>
</feature>
<reference evidence="3" key="1">
    <citation type="submission" date="2017-01" db="EMBL/GenBank/DDBJ databases">
        <authorList>
            <person name="Varghese N."/>
            <person name="Submissions S."/>
        </authorList>
    </citation>
    <scope>NUCLEOTIDE SEQUENCE [LARGE SCALE GENOMIC DNA]</scope>
    <source>
        <strain evidence="3">type strain: HArc-</strain>
    </source>
</reference>
<keyword evidence="1" id="KW-1133">Transmembrane helix</keyword>
<feature type="transmembrane region" description="Helical" evidence="1">
    <location>
        <begin position="409"/>
        <end position="427"/>
    </location>
</feature>
<protein>
    <submittedName>
        <fullName evidence="2">Uncharacterized protein</fullName>
    </submittedName>
</protein>
<keyword evidence="1" id="KW-0472">Membrane</keyword>
<feature type="transmembrane region" description="Helical" evidence="1">
    <location>
        <begin position="377"/>
        <end position="397"/>
    </location>
</feature>
<proteinExistence type="predicted"/>
<evidence type="ECO:0000256" key="1">
    <source>
        <dbReference type="SAM" id="Phobius"/>
    </source>
</evidence>
<feature type="transmembrane region" description="Helical" evidence="1">
    <location>
        <begin position="249"/>
        <end position="266"/>
    </location>
</feature>
<evidence type="ECO:0000313" key="3">
    <source>
        <dbReference type="Proteomes" id="UP000185936"/>
    </source>
</evidence>
<feature type="transmembrane region" description="Helical" evidence="1">
    <location>
        <begin position="226"/>
        <end position="243"/>
    </location>
</feature>
<dbReference type="OrthoDB" id="137309at2157"/>
<dbReference type="AlphaFoldDB" id="A0A1N7FJY5"/>
<name>A0A1N7FJY5_9EURY</name>
<dbReference type="EMBL" id="FTNR01000007">
    <property type="protein sequence ID" value="SIS00597.1"/>
    <property type="molecule type" value="Genomic_DNA"/>
</dbReference>
<feature type="transmembrane region" description="Helical" evidence="1">
    <location>
        <begin position="142"/>
        <end position="161"/>
    </location>
</feature>
<dbReference type="Proteomes" id="UP000185936">
    <property type="component" value="Unassembled WGS sequence"/>
</dbReference>
<gene>
    <name evidence="2" type="ORF">SAMN05421752_10750</name>
</gene>
<feature type="transmembrane region" description="Helical" evidence="1">
    <location>
        <begin position="42"/>
        <end position="61"/>
    </location>
</feature>